<keyword evidence="2" id="KW-1133">Transmembrane helix</keyword>
<evidence type="ECO:0000256" key="1">
    <source>
        <dbReference type="SAM" id="Coils"/>
    </source>
</evidence>
<evidence type="ECO:0000313" key="3">
    <source>
        <dbReference type="EMBL" id="MDG0816766.1"/>
    </source>
</evidence>
<reference evidence="3" key="1">
    <citation type="submission" date="2022-08" db="EMBL/GenBank/DDBJ databases">
        <title>Novel Bdellovibrio Species Isolated from Svalbard: Designation Bdellovibrio svalbardensis.</title>
        <authorList>
            <person name="Mitchell R.J."/>
            <person name="Choi S.Y."/>
        </authorList>
    </citation>
    <scope>NUCLEOTIDE SEQUENCE</scope>
    <source>
        <strain evidence="3">PAP01</strain>
    </source>
</reference>
<keyword evidence="2" id="KW-0812">Transmembrane</keyword>
<sequence length="135" mass="15171">MTNSFVELLGKIANSILTSLIVSIVLFVAGYSVLTGEFPPNLAKLKKSYQNLHKVTQISRQIHEQDLRMKKQYEKTGQVSEEDVAVLQSLNLQRAELGVGILAGDSKSDQTNERIQQLEKRVTQLETELKSRNSK</sequence>
<feature type="coiled-coil region" evidence="1">
    <location>
        <begin position="108"/>
        <end position="135"/>
    </location>
</feature>
<gene>
    <name evidence="3" type="ORF">NWE73_10350</name>
</gene>
<dbReference type="RefSeq" id="WP_277578244.1">
    <property type="nucleotide sequence ID" value="NZ_JANRMI010000003.1"/>
</dbReference>
<comment type="caution">
    <text evidence="3">The sequence shown here is derived from an EMBL/GenBank/DDBJ whole genome shotgun (WGS) entry which is preliminary data.</text>
</comment>
<name>A0ABT6DLS3_9BACT</name>
<dbReference type="EMBL" id="JANRMI010000003">
    <property type="protein sequence ID" value="MDG0816766.1"/>
    <property type="molecule type" value="Genomic_DNA"/>
</dbReference>
<keyword evidence="2" id="KW-0472">Membrane</keyword>
<proteinExistence type="predicted"/>
<accession>A0ABT6DLS3</accession>
<feature type="transmembrane region" description="Helical" evidence="2">
    <location>
        <begin position="12"/>
        <end position="34"/>
    </location>
</feature>
<keyword evidence="4" id="KW-1185">Reference proteome</keyword>
<evidence type="ECO:0000313" key="4">
    <source>
        <dbReference type="Proteomes" id="UP001152321"/>
    </source>
</evidence>
<protein>
    <submittedName>
        <fullName evidence="3">Uncharacterized protein</fullName>
    </submittedName>
</protein>
<keyword evidence="1" id="KW-0175">Coiled coil</keyword>
<organism evidence="3 4">
    <name type="scientific">Bdellovibrio svalbardensis</name>
    <dbReference type="NCBI Taxonomy" id="2972972"/>
    <lineage>
        <taxon>Bacteria</taxon>
        <taxon>Pseudomonadati</taxon>
        <taxon>Bdellovibrionota</taxon>
        <taxon>Bdellovibrionia</taxon>
        <taxon>Bdellovibrionales</taxon>
        <taxon>Pseudobdellovibrionaceae</taxon>
        <taxon>Bdellovibrio</taxon>
    </lineage>
</organism>
<evidence type="ECO:0000256" key="2">
    <source>
        <dbReference type="SAM" id="Phobius"/>
    </source>
</evidence>
<dbReference type="Proteomes" id="UP001152321">
    <property type="component" value="Unassembled WGS sequence"/>
</dbReference>